<reference evidence="1" key="1">
    <citation type="journal article" date="2021" name="PeerJ">
        <title>Extensive microbial diversity within the chicken gut microbiome revealed by metagenomics and culture.</title>
        <authorList>
            <person name="Gilroy R."/>
            <person name="Ravi A."/>
            <person name="Getino M."/>
            <person name="Pursley I."/>
            <person name="Horton D.L."/>
            <person name="Alikhan N.F."/>
            <person name="Baker D."/>
            <person name="Gharbi K."/>
            <person name="Hall N."/>
            <person name="Watson M."/>
            <person name="Adriaenssens E.M."/>
            <person name="Foster-Nyarko E."/>
            <person name="Jarju S."/>
            <person name="Secka A."/>
            <person name="Antonio M."/>
            <person name="Oren A."/>
            <person name="Chaudhuri R.R."/>
            <person name="La Ragione R."/>
            <person name="Hildebrand F."/>
            <person name="Pallen M.J."/>
        </authorList>
    </citation>
    <scope>NUCLEOTIDE SEQUENCE</scope>
    <source>
        <strain evidence="1">Gambia16-554</strain>
    </source>
</reference>
<dbReference type="AlphaFoldDB" id="A0A9D2GNY0"/>
<accession>A0A9D2GNY0</accession>
<comment type="caution">
    <text evidence="1">The sequence shown here is derived from an EMBL/GenBank/DDBJ whole genome shotgun (WGS) entry which is preliminary data.</text>
</comment>
<protein>
    <submittedName>
        <fullName evidence="1">Uncharacterized protein</fullName>
    </submittedName>
</protein>
<reference evidence="1" key="2">
    <citation type="submission" date="2021-04" db="EMBL/GenBank/DDBJ databases">
        <authorList>
            <person name="Gilroy R."/>
        </authorList>
    </citation>
    <scope>NUCLEOTIDE SEQUENCE</scope>
    <source>
        <strain evidence="1">Gambia16-554</strain>
    </source>
</reference>
<sequence length="125" mass="14499">MPQVRNDSRDGELKQHCFLDFGPDKITPEDVLEVGDDGMRFVQLMDDHAFLLMIADLSDDYVIGRMNDKKKYDTDFIADRKNRIIYKSKPGSPSRILGQSGEWTVSLVTPDTDEARYRLILRRFQ</sequence>
<name>A0A9D2GNY0_9BACT</name>
<dbReference type="EMBL" id="DXAW01000018">
    <property type="protein sequence ID" value="HIZ84976.1"/>
    <property type="molecule type" value="Genomic_DNA"/>
</dbReference>
<evidence type="ECO:0000313" key="2">
    <source>
        <dbReference type="Proteomes" id="UP000824115"/>
    </source>
</evidence>
<gene>
    <name evidence="1" type="ORF">IAC04_00590</name>
</gene>
<dbReference type="Proteomes" id="UP000824115">
    <property type="component" value="Unassembled WGS sequence"/>
</dbReference>
<organism evidence="1 2">
    <name type="scientific">Candidatus Coprenecus stercoravium</name>
    <dbReference type="NCBI Taxonomy" id="2840735"/>
    <lineage>
        <taxon>Bacteria</taxon>
        <taxon>Pseudomonadati</taxon>
        <taxon>Bacteroidota</taxon>
        <taxon>Bacteroidia</taxon>
        <taxon>Bacteroidales</taxon>
        <taxon>Rikenellaceae</taxon>
        <taxon>Rikenellaceae incertae sedis</taxon>
        <taxon>Candidatus Coprenecus</taxon>
    </lineage>
</organism>
<evidence type="ECO:0000313" key="1">
    <source>
        <dbReference type="EMBL" id="HIZ84976.1"/>
    </source>
</evidence>
<proteinExistence type="predicted"/>